<dbReference type="InterPro" id="IPR014016">
    <property type="entry name" value="UvrD-like_ATP-bd"/>
</dbReference>
<dbReference type="SUPFAM" id="SSF52540">
    <property type="entry name" value="P-loop containing nucleoside triphosphate hydrolases"/>
    <property type="match status" value="1"/>
</dbReference>
<dbReference type="InterPro" id="IPR000212">
    <property type="entry name" value="DNA_helicase_UvrD/REP"/>
</dbReference>
<dbReference type="GO" id="GO:0016787">
    <property type="term" value="F:hydrolase activity"/>
    <property type="evidence" value="ECO:0007669"/>
    <property type="project" value="UniProtKB-UniRule"/>
</dbReference>
<dbReference type="Proteomes" id="UP000250991">
    <property type="component" value="Unassembled WGS sequence"/>
</dbReference>
<sequence>MLAGAGSGKTSVLVARAGWLLARGEASPEQILLLAFGRKAAEEMDERIRERLHTEDITARTFHALALHIIQQGSKKVPIVSKLENDTAAVMNSLLLSGASNAAKRKRRRRAGGNG</sequence>
<dbReference type="Gene3D" id="3.40.50.300">
    <property type="entry name" value="P-loop containing nucleotide triphosphate hydrolases"/>
    <property type="match status" value="1"/>
</dbReference>
<keyword evidence="1 5" id="KW-0547">Nucleotide-binding</keyword>
<dbReference type="GO" id="GO:0003677">
    <property type="term" value="F:DNA binding"/>
    <property type="evidence" value="ECO:0007669"/>
    <property type="project" value="InterPro"/>
</dbReference>
<evidence type="ECO:0000313" key="8">
    <source>
        <dbReference type="Proteomes" id="UP000250991"/>
    </source>
</evidence>
<dbReference type="GO" id="GO:0043138">
    <property type="term" value="F:3'-5' DNA helicase activity"/>
    <property type="evidence" value="ECO:0007669"/>
    <property type="project" value="TreeGrafter"/>
</dbReference>
<accession>A0A2X3M251</accession>
<keyword evidence="2 5" id="KW-0378">Hydrolase</keyword>
<keyword evidence="3 5" id="KW-0347">Helicase</keyword>
<dbReference type="PANTHER" id="PTHR11070:SF63">
    <property type="entry name" value="DNA HELICASE IV"/>
    <property type="match status" value="1"/>
</dbReference>
<keyword evidence="4 5" id="KW-0067">ATP-binding</keyword>
<name>A0A2X3M251_ECOLX</name>
<dbReference type="EMBL" id="UARW01000010">
    <property type="protein sequence ID" value="SQD05359.1"/>
    <property type="molecule type" value="Genomic_DNA"/>
</dbReference>
<evidence type="ECO:0000259" key="6">
    <source>
        <dbReference type="PROSITE" id="PS51198"/>
    </source>
</evidence>
<dbReference type="Pfam" id="PF00580">
    <property type="entry name" value="UvrD-helicase"/>
    <property type="match status" value="1"/>
</dbReference>
<gene>
    <name evidence="7" type="primary">helD_3</name>
    <name evidence="7" type="ORF">NCTC8009_05920</name>
</gene>
<feature type="binding site" evidence="5">
    <location>
        <begin position="3"/>
        <end position="10"/>
    </location>
    <ligand>
        <name>ATP</name>
        <dbReference type="ChEBI" id="CHEBI:30616"/>
    </ligand>
</feature>
<dbReference type="GO" id="GO:0005524">
    <property type="term" value="F:ATP binding"/>
    <property type="evidence" value="ECO:0007669"/>
    <property type="project" value="UniProtKB-UniRule"/>
</dbReference>
<evidence type="ECO:0000256" key="1">
    <source>
        <dbReference type="ARBA" id="ARBA00022741"/>
    </source>
</evidence>
<evidence type="ECO:0000256" key="3">
    <source>
        <dbReference type="ARBA" id="ARBA00022806"/>
    </source>
</evidence>
<reference evidence="7 8" key="1">
    <citation type="submission" date="2018-06" db="EMBL/GenBank/DDBJ databases">
        <authorList>
            <consortium name="Pathogen Informatics"/>
            <person name="Doyle S."/>
        </authorList>
    </citation>
    <scope>NUCLEOTIDE SEQUENCE [LARGE SCALE GENOMIC DNA]</scope>
    <source>
        <strain evidence="7 8">NCTC8009</strain>
    </source>
</reference>
<proteinExistence type="predicted"/>
<dbReference type="AlphaFoldDB" id="A0A2X3M251"/>
<evidence type="ECO:0000256" key="4">
    <source>
        <dbReference type="ARBA" id="ARBA00022840"/>
    </source>
</evidence>
<evidence type="ECO:0000256" key="2">
    <source>
        <dbReference type="ARBA" id="ARBA00022801"/>
    </source>
</evidence>
<evidence type="ECO:0000256" key="5">
    <source>
        <dbReference type="PROSITE-ProRule" id="PRU00560"/>
    </source>
</evidence>
<dbReference type="GO" id="GO:0000725">
    <property type="term" value="P:recombinational repair"/>
    <property type="evidence" value="ECO:0007669"/>
    <property type="project" value="TreeGrafter"/>
</dbReference>
<dbReference type="PROSITE" id="PS51198">
    <property type="entry name" value="UVRD_HELICASE_ATP_BIND"/>
    <property type="match status" value="1"/>
</dbReference>
<evidence type="ECO:0000313" key="7">
    <source>
        <dbReference type="EMBL" id="SQD05359.1"/>
    </source>
</evidence>
<dbReference type="InterPro" id="IPR027417">
    <property type="entry name" value="P-loop_NTPase"/>
</dbReference>
<protein>
    <submittedName>
        <fullName evidence="7">DNA helicase IV</fullName>
        <ecNumber evidence="7">3.6.1.-</ecNumber>
        <ecNumber evidence="7">3.6.4.12</ecNumber>
    </submittedName>
</protein>
<dbReference type="PANTHER" id="PTHR11070">
    <property type="entry name" value="UVRD / RECB / PCRA DNA HELICASE FAMILY MEMBER"/>
    <property type="match status" value="1"/>
</dbReference>
<dbReference type="EC" id="3.6.4.12" evidence="7"/>
<organism evidence="7 8">
    <name type="scientific">Escherichia coli</name>
    <dbReference type="NCBI Taxonomy" id="562"/>
    <lineage>
        <taxon>Bacteria</taxon>
        <taxon>Pseudomonadati</taxon>
        <taxon>Pseudomonadota</taxon>
        <taxon>Gammaproteobacteria</taxon>
        <taxon>Enterobacterales</taxon>
        <taxon>Enterobacteriaceae</taxon>
        <taxon>Escherichia</taxon>
    </lineage>
</organism>
<dbReference type="GO" id="GO:0005829">
    <property type="term" value="C:cytosol"/>
    <property type="evidence" value="ECO:0007669"/>
    <property type="project" value="TreeGrafter"/>
</dbReference>
<dbReference type="EC" id="3.6.1.-" evidence="7"/>
<feature type="domain" description="UvrD-like helicase ATP-binding" evidence="6">
    <location>
        <begin position="1"/>
        <end position="115"/>
    </location>
</feature>